<evidence type="ECO:0000256" key="4">
    <source>
        <dbReference type="ARBA" id="ARBA00022490"/>
    </source>
</evidence>
<feature type="region of interest" description="Disordered" evidence="8">
    <location>
        <begin position="810"/>
        <end position="832"/>
    </location>
</feature>
<feature type="compositionally biased region" description="Basic and acidic residues" evidence="8">
    <location>
        <begin position="548"/>
        <end position="561"/>
    </location>
</feature>
<comment type="similarity">
    <text evidence="3">Belongs to the INCENP family.</text>
</comment>
<dbReference type="Pfam" id="PF03941">
    <property type="entry name" value="INCENP_ARK-bind"/>
    <property type="match status" value="1"/>
</dbReference>
<dbReference type="GO" id="GO:0005634">
    <property type="term" value="C:nucleus"/>
    <property type="evidence" value="ECO:0007669"/>
    <property type="project" value="UniProtKB-SubCell"/>
</dbReference>
<feature type="compositionally biased region" description="Polar residues" evidence="8">
    <location>
        <begin position="904"/>
        <end position="913"/>
    </location>
</feature>
<feature type="region of interest" description="Disordered" evidence="8">
    <location>
        <begin position="745"/>
        <end position="784"/>
    </location>
</feature>
<feature type="region of interest" description="Disordered" evidence="8">
    <location>
        <begin position="196"/>
        <end position="286"/>
    </location>
</feature>
<dbReference type="GO" id="GO:0005819">
    <property type="term" value="C:spindle"/>
    <property type="evidence" value="ECO:0007669"/>
    <property type="project" value="UniProtKB-SubCell"/>
</dbReference>
<feature type="compositionally biased region" description="Low complexity" evidence="8">
    <location>
        <begin position="488"/>
        <end position="498"/>
    </location>
</feature>
<feature type="compositionally biased region" description="Low complexity" evidence="8">
    <location>
        <begin position="224"/>
        <end position="235"/>
    </location>
</feature>
<keyword evidence="7" id="KW-0539">Nucleus</keyword>
<dbReference type="GO" id="GO:0007059">
    <property type="term" value="P:chromosome segregation"/>
    <property type="evidence" value="ECO:0007669"/>
    <property type="project" value="UniProtKB-KW"/>
</dbReference>
<protein>
    <recommendedName>
        <fullName evidence="9">Inner centromere protein ARK-binding domain-containing protein</fullName>
    </recommendedName>
</protein>
<evidence type="ECO:0000313" key="11">
    <source>
        <dbReference type="Proteomes" id="UP001219567"/>
    </source>
</evidence>
<name>A0AAJ5YUF9_9BASI</name>
<evidence type="ECO:0000256" key="1">
    <source>
        <dbReference type="ARBA" id="ARBA00004123"/>
    </source>
</evidence>
<feature type="region of interest" description="Disordered" evidence="8">
    <location>
        <begin position="122"/>
        <end position="183"/>
    </location>
</feature>
<dbReference type="InterPro" id="IPR005635">
    <property type="entry name" value="Inner_centromere_prot_ARK-bd"/>
</dbReference>
<feature type="region of interest" description="Disordered" evidence="8">
    <location>
        <begin position="859"/>
        <end position="966"/>
    </location>
</feature>
<evidence type="ECO:0000256" key="5">
    <source>
        <dbReference type="ARBA" id="ARBA00022829"/>
    </source>
</evidence>
<evidence type="ECO:0000256" key="8">
    <source>
        <dbReference type="SAM" id="MobiDB-lite"/>
    </source>
</evidence>
<feature type="region of interest" description="Disordered" evidence="8">
    <location>
        <begin position="1037"/>
        <end position="1078"/>
    </location>
</feature>
<feature type="compositionally biased region" description="Basic and acidic residues" evidence="8">
    <location>
        <begin position="302"/>
        <end position="329"/>
    </location>
</feature>
<keyword evidence="11" id="KW-1185">Reference proteome</keyword>
<feature type="region of interest" description="Disordered" evidence="8">
    <location>
        <begin position="655"/>
        <end position="732"/>
    </location>
</feature>
<organism evidence="10 11">
    <name type="scientific">Malassezia yamatoensis</name>
    <dbReference type="NCBI Taxonomy" id="253288"/>
    <lineage>
        <taxon>Eukaryota</taxon>
        <taxon>Fungi</taxon>
        <taxon>Dikarya</taxon>
        <taxon>Basidiomycota</taxon>
        <taxon>Ustilaginomycotina</taxon>
        <taxon>Malasseziomycetes</taxon>
        <taxon>Malasseziales</taxon>
        <taxon>Malasseziaceae</taxon>
        <taxon>Malassezia</taxon>
    </lineage>
</organism>
<keyword evidence="6" id="KW-0206">Cytoskeleton</keyword>
<feature type="compositionally biased region" description="Polar residues" evidence="8">
    <location>
        <begin position="426"/>
        <end position="443"/>
    </location>
</feature>
<comment type="subcellular location">
    <subcellularLocation>
        <location evidence="2">Cytoplasm</location>
        <location evidence="2">Cytoskeleton</location>
        <location evidence="2">Spindle</location>
    </subcellularLocation>
    <subcellularLocation>
        <location evidence="1">Nucleus</location>
    </subcellularLocation>
</comment>
<feature type="compositionally biased region" description="Polar residues" evidence="8">
    <location>
        <begin position="874"/>
        <end position="885"/>
    </location>
</feature>
<evidence type="ECO:0000256" key="2">
    <source>
        <dbReference type="ARBA" id="ARBA00004186"/>
    </source>
</evidence>
<dbReference type="PANTHER" id="PTHR13142">
    <property type="entry name" value="INNER CENTROMERE PROTEIN"/>
    <property type="match status" value="1"/>
</dbReference>
<feature type="domain" description="Inner centromere protein ARK-binding" evidence="9">
    <location>
        <begin position="997"/>
        <end position="1043"/>
    </location>
</feature>
<keyword evidence="4" id="KW-0963">Cytoplasm</keyword>
<accession>A0AAJ5YUF9</accession>
<evidence type="ECO:0000259" key="9">
    <source>
        <dbReference type="Pfam" id="PF03941"/>
    </source>
</evidence>
<feature type="region of interest" description="Disordered" evidence="8">
    <location>
        <begin position="1"/>
        <end position="27"/>
    </location>
</feature>
<sequence length="1099" mass="119247">MRLRKKAAGRSAAAHRKSANMKAQETENVHATRHRQVLLNAYIIAQSQLLQLAKQMEFDADISIWENDTEEKMQEFWQQTRENVDEFCSRMQYVISFANSSSDQRDAVLPQIVADVIKSPRKKPVQNLASPSKAMVTEHSPSSPTQKRMPTQLASSADSSRLEDEVPSSLPGRSLSKRSSSVDQLLAPLSGQIEELPSRQHESSGLAPTATHSKASLKSPERATGLPSTTPGTGLRTKRTLSKAVLRSTKKLTDLESASRSSTSAAVPVVSSSVPQGSSAKPAASRFRSSFLNKSLRKAIEERQERGGWHNDDSEHEPSPFDDSREEPMRGTPTLFEHAQTKEALENPSNWQSSVSTSPLRNPAPMSSATGPLDALRTRLENVRRVSAASVSYTTALLPHWTAEQRGGSTRQPTDEMESKAAHNAATPSQSSQDSKPTPQESQILDEIDTPQDPSHGLQNSTAGNVSDGAPNDPTNSSKTTINKDSHSYSSSLSTSVSETMERATTPSPSDLSAPRQPLLTPPPTSQTPSCKTNASPSRLPLATRSPSRLDRSPSRADRPPSRLNRSQSRADGPRPMSRAQMERESVSREAQPGLASSQEKYSAGRFVQNPRSPSRLATRVSGMPASPSRLDRGLGPFQQPIHASPFRAQASQALHTGATRPGSPGASTLRSPSRIGPNSAATPSKKQTGSQRGPYHPPRSPTQAMPPVRPASPKLTVHASAVERDASSSTIGSRIKSLLGFQAQASRTVPISPQSTRPMKALARTSPNRPDHQAVSRPGSPTRGAHTALGFHDRISNLDHDLQADDSAMPGAFTDSRRTADTTNAQKPIQRKVLAPIRPMHKPSANSRPSVQVRVGNSTAIRPGSRAVPGASRVSQAHASTKPRSVSIAPAHAKDSESKPRKVSQQPLSEVSNYDDRVSTESALKNKLTTSTNISQLGSATGRSSGTLRTSMRPTEKQSGMQRPGAIGHANVFQQKPIASEPQHEEQEQELMEVQSEYSDSEDEASIKKRKLEPSWTRGHELEDLLLQQSTVDPDEIFGFQMGPVPLDTMLPPTKGDRRRGRKRTSSANWNGPDGLAQWEIDRYNERMGIQSYAKNAR</sequence>
<feature type="region of interest" description="Disordered" evidence="8">
    <location>
        <begin position="982"/>
        <end position="1020"/>
    </location>
</feature>
<dbReference type="AlphaFoldDB" id="A0AAJ5YUF9"/>
<dbReference type="Proteomes" id="UP001219567">
    <property type="component" value="Chromosome 2"/>
</dbReference>
<evidence type="ECO:0000256" key="7">
    <source>
        <dbReference type="ARBA" id="ARBA00023242"/>
    </source>
</evidence>
<feature type="compositionally biased region" description="Polar residues" evidence="8">
    <location>
        <begin position="921"/>
        <end position="962"/>
    </location>
</feature>
<proteinExistence type="inferred from homology"/>
<evidence type="ECO:0000256" key="3">
    <source>
        <dbReference type="ARBA" id="ARBA00010042"/>
    </source>
</evidence>
<feature type="compositionally biased region" description="Polar residues" evidence="8">
    <location>
        <begin position="680"/>
        <end position="692"/>
    </location>
</feature>
<feature type="region of interest" description="Disordered" evidence="8">
    <location>
        <begin position="402"/>
        <end position="641"/>
    </location>
</feature>
<reference evidence="10 11" key="1">
    <citation type="submission" date="2023-03" db="EMBL/GenBank/DDBJ databases">
        <title>Mating type loci evolution in Malassezia.</title>
        <authorList>
            <person name="Coelho M.A."/>
        </authorList>
    </citation>
    <scope>NUCLEOTIDE SEQUENCE [LARGE SCALE GENOMIC DNA]</scope>
    <source>
        <strain evidence="10 11">CBS 9725</strain>
    </source>
</reference>
<feature type="compositionally biased region" description="Polar residues" evidence="8">
    <location>
        <begin position="745"/>
        <end position="758"/>
    </location>
</feature>
<feature type="region of interest" description="Disordered" evidence="8">
    <location>
        <begin position="302"/>
        <end position="372"/>
    </location>
</feature>
<feature type="compositionally biased region" description="Polar residues" evidence="8">
    <location>
        <begin position="139"/>
        <end position="159"/>
    </location>
</feature>
<evidence type="ECO:0000256" key="6">
    <source>
        <dbReference type="ARBA" id="ARBA00023212"/>
    </source>
</evidence>
<feature type="compositionally biased region" description="Low complexity" evidence="8">
    <location>
        <begin position="258"/>
        <end position="280"/>
    </location>
</feature>
<evidence type="ECO:0000313" key="10">
    <source>
        <dbReference type="EMBL" id="WFC98886.1"/>
    </source>
</evidence>
<feature type="compositionally biased region" description="Polar residues" evidence="8">
    <location>
        <begin position="347"/>
        <end position="370"/>
    </location>
</feature>
<keyword evidence="5" id="KW-0159">Chromosome partition</keyword>
<dbReference type="EMBL" id="CP119944">
    <property type="protein sequence ID" value="WFC98886.1"/>
    <property type="molecule type" value="Genomic_DNA"/>
</dbReference>
<dbReference type="PANTHER" id="PTHR13142:SF1">
    <property type="entry name" value="INNER CENTROMERE PROTEIN"/>
    <property type="match status" value="1"/>
</dbReference>
<gene>
    <name evidence="10" type="ORF">MYAM1_001619</name>
</gene>
<feature type="compositionally biased region" description="Basic residues" evidence="8">
    <location>
        <begin position="1"/>
        <end position="19"/>
    </location>
</feature>